<accession>A0A314UKT1</accession>
<feature type="chain" id="PRO_5016281373" description="Secreted protein" evidence="1">
    <location>
        <begin position="20"/>
        <end position="108"/>
    </location>
</feature>
<keyword evidence="3" id="KW-1185">Reference proteome</keyword>
<gene>
    <name evidence="2" type="ORF">Pyn_14732</name>
</gene>
<reference evidence="2 3" key="1">
    <citation type="submission" date="2018-02" db="EMBL/GenBank/DDBJ databases">
        <title>Draft genome of wild Prunus yedoensis var. nudiflora.</title>
        <authorList>
            <person name="Baek S."/>
            <person name="Kim J.-H."/>
            <person name="Choi K."/>
            <person name="Kim G.-B."/>
            <person name="Cho A."/>
            <person name="Jang H."/>
            <person name="Shin C.-H."/>
            <person name="Yu H.-J."/>
            <person name="Mun J.-H."/>
        </authorList>
    </citation>
    <scope>NUCLEOTIDE SEQUENCE [LARGE SCALE GENOMIC DNA]</scope>
    <source>
        <strain evidence="3">cv. Jeju island</strain>
        <tissue evidence="2">Leaf</tissue>
    </source>
</reference>
<evidence type="ECO:0008006" key="4">
    <source>
        <dbReference type="Google" id="ProtNLM"/>
    </source>
</evidence>
<evidence type="ECO:0000256" key="1">
    <source>
        <dbReference type="SAM" id="SignalP"/>
    </source>
</evidence>
<dbReference type="Proteomes" id="UP000250321">
    <property type="component" value="Unassembled WGS sequence"/>
</dbReference>
<feature type="signal peptide" evidence="1">
    <location>
        <begin position="1"/>
        <end position="19"/>
    </location>
</feature>
<proteinExistence type="predicted"/>
<keyword evidence="1" id="KW-0732">Signal</keyword>
<dbReference type="AlphaFoldDB" id="A0A314UKT1"/>
<dbReference type="EMBL" id="PJQY01003376">
    <property type="protein sequence ID" value="PQM37951.1"/>
    <property type="molecule type" value="Genomic_DNA"/>
</dbReference>
<comment type="caution">
    <text evidence="2">The sequence shown here is derived from an EMBL/GenBank/DDBJ whole genome shotgun (WGS) entry which is preliminary data.</text>
</comment>
<organism evidence="2 3">
    <name type="scientific">Prunus yedoensis var. nudiflora</name>
    <dbReference type="NCBI Taxonomy" id="2094558"/>
    <lineage>
        <taxon>Eukaryota</taxon>
        <taxon>Viridiplantae</taxon>
        <taxon>Streptophyta</taxon>
        <taxon>Embryophyta</taxon>
        <taxon>Tracheophyta</taxon>
        <taxon>Spermatophyta</taxon>
        <taxon>Magnoliopsida</taxon>
        <taxon>eudicotyledons</taxon>
        <taxon>Gunneridae</taxon>
        <taxon>Pentapetalae</taxon>
        <taxon>rosids</taxon>
        <taxon>fabids</taxon>
        <taxon>Rosales</taxon>
        <taxon>Rosaceae</taxon>
        <taxon>Amygdaloideae</taxon>
        <taxon>Amygdaleae</taxon>
        <taxon>Prunus</taxon>
    </lineage>
</organism>
<protein>
    <recommendedName>
        <fullName evidence="4">Secreted protein</fullName>
    </recommendedName>
</protein>
<name>A0A314UKT1_PRUYE</name>
<evidence type="ECO:0000313" key="2">
    <source>
        <dbReference type="EMBL" id="PQM37951.1"/>
    </source>
</evidence>
<evidence type="ECO:0000313" key="3">
    <source>
        <dbReference type="Proteomes" id="UP000250321"/>
    </source>
</evidence>
<sequence length="108" mass="12251">MNSWAFSFSILLFLHSLSIYRKREKGRFLSRPPRLGAEPFMSYQSCQRMSGPDWLLGAGMSISSLSARTAPIPSGKKERVYAANTWLLRGHGASYEVRWVGSQRRSSH</sequence>